<protein>
    <submittedName>
        <fullName evidence="1">Uncharacterized protein</fullName>
    </submittedName>
</protein>
<reference evidence="1" key="1">
    <citation type="submission" date="2014-12" db="EMBL/GenBank/DDBJ databases">
        <title>Insight into the proteome of Arion vulgaris.</title>
        <authorList>
            <person name="Aradska J."/>
            <person name="Bulat T."/>
            <person name="Smidak R."/>
            <person name="Sarate P."/>
            <person name="Gangsoo J."/>
            <person name="Sialana F."/>
            <person name="Bilban M."/>
            <person name="Lubec G."/>
        </authorList>
    </citation>
    <scope>NUCLEOTIDE SEQUENCE</scope>
    <source>
        <tissue evidence="1">Skin</tissue>
    </source>
</reference>
<accession>A0A0B6Z496</accession>
<evidence type="ECO:0000313" key="1">
    <source>
        <dbReference type="EMBL" id="CEK63373.1"/>
    </source>
</evidence>
<gene>
    <name evidence="1" type="primary">ORF48074</name>
</gene>
<sequence length="52" mass="5658">MATFDLRLINLLINQCSSEALRKCGCKHYKSVILSASMSVRARCNAVIACGP</sequence>
<organism evidence="1">
    <name type="scientific">Arion vulgaris</name>
    <dbReference type="NCBI Taxonomy" id="1028688"/>
    <lineage>
        <taxon>Eukaryota</taxon>
        <taxon>Metazoa</taxon>
        <taxon>Spiralia</taxon>
        <taxon>Lophotrochozoa</taxon>
        <taxon>Mollusca</taxon>
        <taxon>Gastropoda</taxon>
        <taxon>Heterobranchia</taxon>
        <taxon>Euthyneura</taxon>
        <taxon>Panpulmonata</taxon>
        <taxon>Eupulmonata</taxon>
        <taxon>Stylommatophora</taxon>
        <taxon>Helicina</taxon>
        <taxon>Arionoidea</taxon>
        <taxon>Arionidae</taxon>
        <taxon>Arion</taxon>
    </lineage>
</organism>
<dbReference type="AlphaFoldDB" id="A0A0B6Z496"/>
<dbReference type="EMBL" id="HACG01016508">
    <property type="protein sequence ID" value="CEK63373.1"/>
    <property type="molecule type" value="Transcribed_RNA"/>
</dbReference>
<name>A0A0B6Z496_9EUPU</name>
<proteinExistence type="predicted"/>